<evidence type="ECO:0000259" key="1">
    <source>
        <dbReference type="Pfam" id="PF12392"/>
    </source>
</evidence>
<feature type="domain" description="Peptidase U32 collagenase" evidence="1">
    <location>
        <begin position="382"/>
        <end position="494"/>
    </location>
</feature>
<gene>
    <name evidence="2" type="ORF">IAB03_00510</name>
</gene>
<sequence>MQAVRHIELLAPAKTAEIGVEAIRHGADAVYIGAPRFSARASAGNRVEDIARLVQYAHRFNARVYVALNTILKDDELDEVRSLIFSLYNIGVDALIVQDMGILELDIPPIALHASTQADNRTVEKVRFLESVGFSQVVLARELSVAQIRKIAAATTVPLEVFVHGALCVSYSGQCYLSHRMCGRSANRGECAQYCRLPYTLKDADGNILLKDKHILSLKDLNLSCELTSLIEAGVSSLKIEGRLKEMSYVKNVTAYYRQKLDEIFQKDFRYRRSSDGKSHFFFLPDLRKSFNRGFSTYFIHGGREDSLCSWNTPKSQGEEVGRVKEVSQQSFTVSGKSPLNNGDGICYVNKEGVFAGFRVNKTEGNRVYPAEKVLLSPGTVLYRNYDHEFEKILSKKSAERRIGLDIDLSESDEGFVLCLTDETGLSVSVALNVKKEAAHTPQRENIIRQLSKIGDTPFEVRQFTCRLSQDWFVSSSLWSDLRRRAVNQLVEQRDASYCRALRPSVSDEKCEYPGKELTYRGNVSNRQARRFYEKHGVEHIDPAFECAPSGDVPLMITKYCVKYTLGMCPHSSSKKKCREPLTLHAKNTALRLSFDCRHCEMQVYDNRL</sequence>
<proteinExistence type="predicted"/>
<evidence type="ECO:0000313" key="2">
    <source>
        <dbReference type="EMBL" id="HIU54269.1"/>
    </source>
</evidence>
<evidence type="ECO:0000313" key="3">
    <source>
        <dbReference type="Proteomes" id="UP000824112"/>
    </source>
</evidence>
<dbReference type="Proteomes" id="UP000824112">
    <property type="component" value="Unassembled WGS sequence"/>
</dbReference>
<dbReference type="InterPro" id="IPR001539">
    <property type="entry name" value="Peptidase_U32"/>
</dbReference>
<dbReference type="Pfam" id="PF12392">
    <property type="entry name" value="DUF3656"/>
    <property type="match status" value="1"/>
</dbReference>
<dbReference type="EMBL" id="DVNA01000008">
    <property type="protein sequence ID" value="HIU54269.1"/>
    <property type="molecule type" value="Genomic_DNA"/>
</dbReference>
<dbReference type="Pfam" id="PF01136">
    <property type="entry name" value="Peptidase_U32"/>
    <property type="match status" value="1"/>
</dbReference>
<dbReference type="PANTHER" id="PTHR30217">
    <property type="entry name" value="PEPTIDASE U32 FAMILY"/>
    <property type="match status" value="1"/>
</dbReference>
<name>A0A9D1M5Z4_9BACT</name>
<protein>
    <submittedName>
        <fullName evidence="2">U32 family peptidase</fullName>
    </submittedName>
</protein>
<accession>A0A9D1M5Z4</accession>
<organism evidence="2 3">
    <name type="scientific">Candidatus Gallibacteroides avistercoris</name>
    <dbReference type="NCBI Taxonomy" id="2840833"/>
    <lineage>
        <taxon>Bacteria</taxon>
        <taxon>Pseudomonadati</taxon>
        <taxon>Bacteroidota</taxon>
        <taxon>Bacteroidia</taxon>
        <taxon>Bacteroidales</taxon>
        <taxon>Bacteroidaceae</taxon>
        <taxon>Bacteroidaceae incertae sedis</taxon>
        <taxon>Candidatus Gallibacteroides</taxon>
    </lineage>
</organism>
<dbReference type="PROSITE" id="PS01276">
    <property type="entry name" value="PEPTIDASE_U32"/>
    <property type="match status" value="1"/>
</dbReference>
<reference evidence="2" key="1">
    <citation type="submission" date="2020-10" db="EMBL/GenBank/DDBJ databases">
        <authorList>
            <person name="Gilroy R."/>
        </authorList>
    </citation>
    <scope>NUCLEOTIDE SEQUENCE</scope>
    <source>
        <strain evidence="2">CHK158-818</strain>
    </source>
</reference>
<dbReference type="InterPro" id="IPR051454">
    <property type="entry name" value="RNA/ubiquinone_mod_enzymes"/>
</dbReference>
<dbReference type="AlphaFoldDB" id="A0A9D1M5Z4"/>
<reference evidence="2" key="2">
    <citation type="journal article" date="2021" name="PeerJ">
        <title>Extensive microbial diversity within the chicken gut microbiome revealed by metagenomics and culture.</title>
        <authorList>
            <person name="Gilroy R."/>
            <person name="Ravi A."/>
            <person name="Getino M."/>
            <person name="Pursley I."/>
            <person name="Horton D.L."/>
            <person name="Alikhan N.F."/>
            <person name="Baker D."/>
            <person name="Gharbi K."/>
            <person name="Hall N."/>
            <person name="Watson M."/>
            <person name="Adriaenssens E.M."/>
            <person name="Foster-Nyarko E."/>
            <person name="Jarju S."/>
            <person name="Secka A."/>
            <person name="Antonio M."/>
            <person name="Oren A."/>
            <person name="Chaudhuri R.R."/>
            <person name="La Ragione R."/>
            <person name="Hildebrand F."/>
            <person name="Pallen M.J."/>
        </authorList>
    </citation>
    <scope>NUCLEOTIDE SEQUENCE</scope>
    <source>
        <strain evidence="2">CHK158-818</strain>
    </source>
</reference>
<dbReference type="InterPro" id="IPR020988">
    <property type="entry name" value="Pept_U32_collagenase"/>
</dbReference>
<dbReference type="PANTHER" id="PTHR30217:SF10">
    <property type="entry name" value="23S RRNA 5-HYDROXYCYTIDINE C2501 SYNTHASE"/>
    <property type="match status" value="1"/>
</dbReference>
<comment type="caution">
    <text evidence="2">The sequence shown here is derived from an EMBL/GenBank/DDBJ whole genome shotgun (WGS) entry which is preliminary data.</text>
</comment>